<evidence type="ECO:0000256" key="9">
    <source>
        <dbReference type="ARBA" id="ARBA00022801"/>
    </source>
</evidence>
<dbReference type="EMBL" id="NPIC01000001">
    <property type="protein sequence ID" value="RDL40448.1"/>
    <property type="molecule type" value="Genomic_DNA"/>
</dbReference>
<evidence type="ECO:0000256" key="11">
    <source>
        <dbReference type="ARBA" id="ARBA00023211"/>
    </source>
</evidence>
<evidence type="ECO:0000256" key="5">
    <source>
        <dbReference type="ARBA" id="ARBA00012574"/>
    </source>
</evidence>
<dbReference type="Gene3D" id="3.40.350.10">
    <property type="entry name" value="Creatinase/prolidase N-terminal domain"/>
    <property type="match status" value="1"/>
</dbReference>
<evidence type="ECO:0000256" key="3">
    <source>
        <dbReference type="ARBA" id="ARBA00002443"/>
    </source>
</evidence>
<dbReference type="PANTHER" id="PTHR43226">
    <property type="entry name" value="XAA-PRO AMINOPEPTIDASE 3"/>
    <property type="match status" value="1"/>
</dbReference>
<evidence type="ECO:0000259" key="14">
    <source>
        <dbReference type="SMART" id="SM01011"/>
    </source>
</evidence>
<keyword evidence="10" id="KW-0482">Metalloprotease</keyword>
<keyword evidence="9" id="KW-0378">Hydrolase</keyword>
<dbReference type="AlphaFoldDB" id="A0A370TY58"/>
<evidence type="ECO:0000256" key="2">
    <source>
        <dbReference type="ARBA" id="ARBA00001936"/>
    </source>
</evidence>
<dbReference type="GeneID" id="43593276"/>
<proteinExistence type="inferred from homology"/>
<dbReference type="InterPro" id="IPR000994">
    <property type="entry name" value="Pept_M24"/>
</dbReference>
<keyword evidence="11" id="KW-0464">Manganese</keyword>
<comment type="catalytic activity">
    <reaction evidence="1">
        <text>Release of any N-terminal amino acid, including proline, that is linked to proline, even from a dipeptide or tripeptide.</text>
        <dbReference type="EC" id="3.4.11.9"/>
    </reaction>
</comment>
<evidence type="ECO:0000256" key="10">
    <source>
        <dbReference type="ARBA" id="ARBA00023049"/>
    </source>
</evidence>
<dbReference type="InterPro" id="IPR029149">
    <property type="entry name" value="Creatin/AminoP/Spt16_N"/>
</dbReference>
<evidence type="ECO:0000256" key="8">
    <source>
        <dbReference type="ARBA" id="ARBA00022723"/>
    </source>
</evidence>
<dbReference type="GO" id="GO:0070006">
    <property type="term" value="F:metalloaminopeptidase activity"/>
    <property type="evidence" value="ECO:0007669"/>
    <property type="project" value="InterPro"/>
</dbReference>
<evidence type="ECO:0000313" key="15">
    <source>
        <dbReference type="EMBL" id="RDL40448.1"/>
    </source>
</evidence>
<dbReference type="OrthoDB" id="10261878at2759"/>
<reference evidence="15 16" key="1">
    <citation type="journal article" date="2018" name="IMA Fungus">
        <title>IMA Genome-F 9: Draft genome sequence of Annulohypoxylon stygium, Aspergillus mulundensis, Berkeleyomyces basicola (syn. Thielaviopsis basicola), Ceratocystis smalleyi, two Cercospora beticola strains, Coleophoma cylindrospora, Fusarium fracticaudum, Phialophora cf. hyalina, and Morchella septimelata.</title>
        <authorList>
            <person name="Wingfield B.D."/>
            <person name="Bills G.F."/>
            <person name="Dong Y."/>
            <person name="Huang W."/>
            <person name="Nel W.J."/>
            <person name="Swalarsk-Parry B.S."/>
            <person name="Vaghefi N."/>
            <person name="Wilken P.M."/>
            <person name="An Z."/>
            <person name="de Beer Z.W."/>
            <person name="De Vos L."/>
            <person name="Chen L."/>
            <person name="Duong T.A."/>
            <person name="Gao Y."/>
            <person name="Hammerbacher A."/>
            <person name="Kikkert J.R."/>
            <person name="Li Y."/>
            <person name="Li H."/>
            <person name="Li K."/>
            <person name="Li Q."/>
            <person name="Liu X."/>
            <person name="Ma X."/>
            <person name="Naidoo K."/>
            <person name="Pethybridge S.J."/>
            <person name="Sun J."/>
            <person name="Steenkamp E.T."/>
            <person name="van der Nest M.A."/>
            <person name="van Wyk S."/>
            <person name="Wingfield M.J."/>
            <person name="Xiong C."/>
            <person name="Yue Q."/>
            <person name="Zhang X."/>
        </authorList>
    </citation>
    <scope>NUCLEOTIDE SEQUENCE [LARGE SCALE GENOMIC DNA]</scope>
    <source>
        <strain evidence="15 16">BP 5553</strain>
    </source>
</reference>
<dbReference type="PANTHER" id="PTHR43226:SF3">
    <property type="entry name" value="XAA-PRO AMINOPEPTIDASE AN0832-RELATED"/>
    <property type="match status" value="1"/>
</dbReference>
<name>A0A370TY58_9HELO</name>
<evidence type="ECO:0000256" key="7">
    <source>
        <dbReference type="ARBA" id="ARBA00022670"/>
    </source>
</evidence>
<evidence type="ECO:0000313" key="16">
    <source>
        <dbReference type="Proteomes" id="UP000254866"/>
    </source>
</evidence>
<protein>
    <recommendedName>
        <fullName evidence="5">Xaa-Pro aminopeptidase</fullName>
        <ecNumber evidence="5">3.4.11.9</ecNumber>
    </recommendedName>
    <alternativeName>
        <fullName evidence="12">Aminoacylproline aminopeptidase</fullName>
    </alternativeName>
    <alternativeName>
        <fullName evidence="13">Prolidase</fullName>
    </alternativeName>
</protein>
<dbReference type="GO" id="GO:0030145">
    <property type="term" value="F:manganese ion binding"/>
    <property type="evidence" value="ECO:0007669"/>
    <property type="project" value="InterPro"/>
</dbReference>
<dbReference type="InterPro" id="IPR052433">
    <property type="entry name" value="X-Pro_dipept-like"/>
</dbReference>
<comment type="caution">
    <text evidence="15">The sequence shown here is derived from an EMBL/GenBank/DDBJ whole genome shotgun (WGS) entry which is preliminary data.</text>
</comment>
<evidence type="ECO:0000256" key="6">
    <source>
        <dbReference type="ARBA" id="ARBA00022438"/>
    </source>
</evidence>
<dbReference type="Gene3D" id="3.90.230.10">
    <property type="entry name" value="Creatinase/methionine aminopeptidase superfamily"/>
    <property type="match status" value="1"/>
</dbReference>
<evidence type="ECO:0000256" key="12">
    <source>
        <dbReference type="ARBA" id="ARBA00030849"/>
    </source>
</evidence>
<keyword evidence="8" id="KW-0479">Metal-binding</keyword>
<comment type="similarity">
    <text evidence="4">Belongs to the peptidase M24B family.</text>
</comment>
<dbReference type="SMART" id="SM01011">
    <property type="entry name" value="AMP_N"/>
    <property type="match status" value="1"/>
</dbReference>
<keyword evidence="16" id="KW-1185">Reference proteome</keyword>
<dbReference type="GO" id="GO:0006508">
    <property type="term" value="P:proteolysis"/>
    <property type="evidence" value="ECO:0007669"/>
    <property type="project" value="UniProtKB-KW"/>
</dbReference>
<comment type="function">
    <text evidence="3">Catalyzes the removal of a penultimate prolyl residue from the N-termini of peptides.</text>
</comment>
<feature type="domain" description="Aminopeptidase P N-terminal" evidence="14">
    <location>
        <begin position="36"/>
        <end position="166"/>
    </location>
</feature>
<evidence type="ECO:0000256" key="1">
    <source>
        <dbReference type="ARBA" id="ARBA00001424"/>
    </source>
</evidence>
<dbReference type="Proteomes" id="UP000254866">
    <property type="component" value="Unassembled WGS sequence"/>
</dbReference>
<dbReference type="CDD" id="cd01087">
    <property type="entry name" value="Prolidase"/>
    <property type="match status" value="1"/>
</dbReference>
<dbReference type="InterPro" id="IPR036005">
    <property type="entry name" value="Creatinase/aminopeptidase-like"/>
</dbReference>
<dbReference type="STRING" id="2656787.A0A370TY58"/>
<dbReference type="SUPFAM" id="SSF55920">
    <property type="entry name" value="Creatinase/aminopeptidase"/>
    <property type="match status" value="1"/>
</dbReference>
<organism evidence="15 16">
    <name type="scientific">Venustampulla echinocandica</name>
    <dbReference type="NCBI Taxonomy" id="2656787"/>
    <lineage>
        <taxon>Eukaryota</taxon>
        <taxon>Fungi</taxon>
        <taxon>Dikarya</taxon>
        <taxon>Ascomycota</taxon>
        <taxon>Pezizomycotina</taxon>
        <taxon>Leotiomycetes</taxon>
        <taxon>Helotiales</taxon>
        <taxon>Pleuroascaceae</taxon>
        <taxon>Venustampulla</taxon>
    </lineage>
</organism>
<dbReference type="InterPro" id="IPR007865">
    <property type="entry name" value="Aminopep_P_N"/>
</dbReference>
<evidence type="ECO:0000256" key="13">
    <source>
        <dbReference type="ARBA" id="ARBA00032413"/>
    </source>
</evidence>
<dbReference type="RefSeq" id="XP_031873104.1">
    <property type="nucleotide sequence ID" value="XM_032009050.1"/>
</dbReference>
<keyword evidence="7" id="KW-0645">Protease</keyword>
<gene>
    <name evidence="15" type="ORF">BP5553_00427</name>
</gene>
<dbReference type="Pfam" id="PF00557">
    <property type="entry name" value="Peptidase_M24"/>
    <property type="match status" value="1"/>
</dbReference>
<dbReference type="SUPFAM" id="SSF53092">
    <property type="entry name" value="Creatinase/prolidase N-terminal domain"/>
    <property type="match status" value="1"/>
</dbReference>
<keyword evidence="6" id="KW-0031">Aminopeptidase</keyword>
<dbReference type="EC" id="3.4.11.9" evidence="5"/>
<evidence type="ECO:0000256" key="4">
    <source>
        <dbReference type="ARBA" id="ARBA00008766"/>
    </source>
</evidence>
<comment type="cofactor">
    <cofactor evidence="2">
        <name>Mn(2+)</name>
        <dbReference type="ChEBI" id="CHEBI:29035"/>
    </cofactor>
</comment>
<sequence>MNPVTKLVEDFELAFRDEDELDAVLVDRKLKPDEKYPAREHARAVAKQLGVKEGVIFLPGQTSTTHEDSDQAVSFRQGRYFYYLSGLDFPDCMVTYDISRDALFAWISRPRTGRDVIFNGPSPTREEVNAIADFEEVHYTSSLLYYLKPWGNGRSGKVYLLHARHEPYIKPSRRLKDGTIEYLKHYYFNTTVLKPAMDAARAIKSPYEIELIRKANNITAQAHINVLRGMRKFKNEAEIEAIFAATCISRQAKQQAYEIIAASGSNASTLHYGANNESLEGRQLVCLDAGCEWKCYASDVTRTFPVSGQWTPQAKEIYDLVARMQDECIAMVKPGADYREIHMHAHKVAIEGLMELGLLHNGTFEELYSSGVSLAFFPHGLGHFMGLEVHDVGPGGNLLYSFEEKVADWDAAYFEMARTPKVANPSVLEPNMVITVEPGIYFSKYALQDVYLRDPKFAKYINKDLLDRYYPVGGVRIEDDLLVTEDGYENLTKVPKGDEALRIINDSGTPVVDEPEKRGWLW</sequence>
<accession>A0A370TY58</accession>
<dbReference type="Pfam" id="PF05195">
    <property type="entry name" value="AMP_N"/>
    <property type="match status" value="1"/>
</dbReference>